<dbReference type="Gene3D" id="3.60.21.10">
    <property type="match status" value="1"/>
</dbReference>
<keyword evidence="5" id="KW-0378">Hydrolase</keyword>
<comment type="caution">
    <text evidence="9">The sequence shown here is derived from an EMBL/GenBank/DDBJ whole genome shotgun (WGS) entry which is preliminary data.</text>
</comment>
<comment type="similarity">
    <text evidence="1 5">Belongs to the 5'-nucleotidase family.</text>
</comment>
<protein>
    <submittedName>
        <fullName evidence="9">Bifunctional metallophosphatase/5'-nucleotidase</fullName>
    </submittedName>
</protein>
<evidence type="ECO:0000256" key="3">
    <source>
        <dbReference type="ARBA" id="ARBA00022729"/>
    </source>
</evidence>
<dbReference type="InterPro" id="IPR029052">
    <property type="entry name" value="Metallo-depent_PP-like"/>
</dbReference>
<dbReference type="InterPro" id="IPR036907">
    <property type="entry name" value="5'-Nucleotdase_C_sf"/>
</dbReference>
<evidence type="ECO:0000313" key="9">
    <source>
        <dbReference type="EMBL" id="RRJ67437.1"/>
    </source>
</evidence>
<reference evidence="9 10" key="1">
    <citation type="submission" date="2018-11" db="EMBL/GenBank/DDBJ databases">
        <title>Genome sequencing of Paenibacillus sp. KCOM 3021 (= ChDC PVNT-B20).</title>
        <authorList>
            <person name="Kook J.-K."/>
            <person name="Park S.-N."/>
            <person name="Lim Y.K."/>
        </authorList>
    </citation>
    <scope>NUCLEOTIDE SEQUENCE [LARGE SCALE GENOMIC DNA]</scope>
    <source>
        <strain evidence="9 10">KCOM 3021</strain>
    </source>
</reference>
<dbReference type="InterPro" id="IPR006179">
    <property type="entry name" value="5_nucleotidase/apyrase"/>
</dbReference>
<dbReference type="Proteomes" id="UP000267017">
    <property type="component" value="Unassembled WGS sequence"/>
</dbReference>
<keyword evidence="10" id="KW-1185">Reference proteome</keyword>
<feature type="compositionally biased region" description="Basic and acidic residues" evidence="6">
    <location>
        <begin position="23"/>
        <end position="38"/>
    </location>
</feature>
<dbReference type="GO" id="GO:0046872">
    <property type="term" value="F:metal ion binding"/>
    <property type="evidence" value="ECO:0007669"/>
    <property type="project" value="UniProtKB-KW"/>
</dbReference>
<dbReference type="GO" id="GO:0016787">
    <property type="term" value="F:hydrolase activity"/>
    <property type="evidence" value="ECO:0007669"/>
    <property type="project" value="UniProtKB-KW"/>
</dbReference>
<dbReference type="GO" id="GO:0030288">
    <property type="term" value="C:outer membrane-bounded periplasmic space"/>
    <property type="evidence" value="ECO:0007669"/>
    <property type="project" value="TreeGrafter"/>
</dbReference>
<evidence type="ECO:0000313" key="10">
    <source>
        <dbReference type="Proteomes" id="UP000267017"/>
    </source>
</evidence>
<name>A0A3P3UAP5_9BACL</name>
<dbReference type="GO" id="GO:0009166">
    <property type="term" value="P:nucleotide catabolic process"/>
    <property type="evidence" value="ECO:0007669"/>
    <property type="project" value="InterPro"/>
</dbReference>
<dbReference type="AlphaFoldDB" id="A0A3P3UAP5"/>
<gene>
    <name evidence="9" type="ORF">EHV15_06290</name>
</gene>
<dbReference type="OrthoDB" id="9775118at2"/>
<evidence type="ECO:0000256" key="6">
    <source>
        <dbReference type="SAM" id="MobiDB-lite"/>
    </source>
</evidence>
<dbReference type="PANTHER" id="PTHR11575:SF6">
    <property type="entry name" value="2',3'-CYCLIC-NUCLEOTIDE 2'-PHOSPHODIESTERASE_3'-NUCLEOTIDASE"/>
    <property type="match status" value="1"/>
</dbReference>
<evidence type="ECO:0000256" key="5">
    <source>
        <dbReference type="RuleBase" id="RU362119"/>
    </source>
</evidence>
<proteinExistence type="inferred from homology"/>
<feature type="domain" description="5'-Nucleotidase C-terminal" evidence="8">
    <location>
        <begin position="359"/>
        <end position="527"/>
    </location>
</feature>
<dbReference type="Pfam" id="PF00149">
    <property type="entry name" value="Metallophos"/>
    <property type="match status" value="1"/>
</dbReference>
<evidence type="ECO:0000259" key="7">
    <source>
        <dbReference type="Pfam" id="PF00149"/>
    </source>
</evidence>
<feature type="compositionally biased region" description="Basic and acidic residues" evidence="6">
    <location>
        <begin position="1"/>
        <end position="14"/>
    </location>
</feature>
<feature type="region of interest" description="Disordered" evidence="6">
    <location>
        <begin position="1"/>
        <end position="38"/>
    </location>
</feature>
<keyword evidence="2" id="KW-0479">Metal-binding</keyword>
<evidence type="ECO:0000256" key="1">
    <source>
        <dbReference type="ARBA" id="ARBA00006654"/>
    </source>
</evidence>
<evidence type="ECO:0000259" key="8">
    <source>
        <dbReference type="Pfam" id="PF02872"/>
    </source>
</evidence>
<organism evidence="9 10">
    <name type="scientific">Paenibacillus oralis</name>
    <dbReference type="NCBI Taxonomy" id="2490856"/>
    <lineage>
        <taxon>Bacteria</taxon>
        <taxon>Bacillati</taxon>
        <taxon>Bacillota</taxon>
        <taxon>Bacilli</taxon>
        <taxon>Bacillales</taxon>
        <taxon>Paenibacillaceae</taxon>
        <taxon>Paenibacillus</taxon>
    </lineage>
</organism>
<dbReference type="GO" id="GO:0000166">
    <property type="term" value="F:nucleotide binding"/>
    <property type="evidence" value="ECO:0007669"/>
    <property type="project" value="UniProtKB-KW"/>
</dbReference>
<sequence length="566" mass="63211">MEWRQIDGETRADAVSDLPQAGKVEESKAGGDQRRGPSDEAVCESVCEILVTSDVHGHIYPTDYRTHEEIPLGLAKLAAMIRRERERTPDLLLVDNGDVIQGTPLCSFYVKQRQEEMHPAVAVMNELDYDAAVPGNHEFNYGPRMLRRVMEDSRFPWLSAGIVDAGQRQPAFGQPYLVKTTEAGVKIAVLGVTTHYIPHWENPRHIEGWEFRDALETVKTWVPRIREQERPDLMVIAYHGGFERDLLTGEPAERLTGENQGYAMCLEVPGIDVLITGHQHRLIAAEVGGVTVIQPGSGGQALGKISVRFQKSTDGAWTIMEKKAELLTPDETTEADGKVLGIVRSLEADTQTWLDQPIGEVSGDMEIRSPLACRLADHPFMEFVNKVQMEAAGVKVSNAALLSNASKGFRGSITMRDVLTNFMYPNTLAVLRLKGKDIREALEQTANYFIVEEGGKIAVNPAYMEPKAQHYNYDMWEGIEYVLNVSRPPGRRVALLNYSGEPLRDDAEIDVVMNSYRAGGGGDYDMYRGKPVVKEIQIDMAELVAEYIRERGTIMATCNHNWQIVR</sequence>
<evidence type="ECO:0000256" key="2">
    <source>
        <dbReference type="ARBA" id="ARBA00022723"/>
    </source>
</evidence>
<dbReference type="CDD" id="cd07410">
    <property type="entry name" value="MPP_CpdB_N"/>
    <property type="match status" value="1"/>
</dbReference>
<dbReference type="InterPro" id="IPR008334">
    <property type="entry name" value="5'-Nucleotdase_C"/>
</dbReference>
<keyword evidence="4 5" id="KW-0547">Nucleotide-binding</keyword>
<dbReference type="SUPFAM" id="SSF56300">
    <property type="entry name" value="Metallo-dependent phosphatases"/>
    <property type="match status" value="1"/>
</dbReference>
<keyword evidence="3" id="KW-0732">Signal</keyword>
<dbReference type="Pfam" id="PF02872">
    <property type="entry name" value="5_nucleotid_C"/>
    <property type="match status" value="1"/>
</dbReference>
<accession>A0A3P3UAP5</accession>
<dbReference type="Gene3D" id="3.90.780.10">
    <property type="entry name" value="5'-Nucleotidase, C-terminal domain"/>
    <property type="match status" value="1"/>
</dbReference>
<dbReference type="InterPro" id="IPR041827">
    <property type="entry name" value="CpdB_N"/>
</dbReference>
<dbReference type="EMBL" id="RRCN01000001">
    <property type="protein sequence ID" value="RRJ67437.1"/>
    <property type="molecule type" value="Genomic_DNA"/>
</dbReference>
<dbReference type="PANTHER" id="PTHR11575">
    <property type="entry name" value="5'-NUCLEOTIDASE-RELATED"/>
    <property type="match status" value="1"/>
</dbReference>
<evidence type="ECO:0000256" key="4">
    <source>
        <dbReference type="ARBA" id="ARBA00022741"/>
    </source>
</evidence>
<dbReference type="InterPro" id="IPR004843">
    <property type="entry name" value="Calcineurin-like_PHP"/>
</dbReference>
<feature type="domain" description="Calcineurin-like phosphoesterase" evidence="7">
    <location>
        <begin position="49"/>
        <end position="281"/>
    </location>
</feature>
<dbReference type="PRINTS" id="PR01607">
    <property type="entry name" value="APYRASEFAMLY"/>
</dbReference>
<dbReference type="SUPFAM" id="SSF55816">
    <property type="entry name" value="5'-nucleotidase (syn. UDP-sugar hydrolase), C-terminal domain"/>
    <property type="match status" value="1"/>
</dbReference>